<protein>
    <submittedName>
        <fullName evidence="1">Uncharacterized protein</fullName>
    </submittedName>
</protein>
<dbReference type="AlphaFoldDB" id="A0A383D443"/>
<feature type="non-terminal residue" evidence="1">
    <location>
        <position position="36"/>
    </location>
</feature>
<gene>
    <name evidence="1" type="ORF">METZ01_LOCUS491879</name>
</gene>
<reference evidence="1" key="1">
    <citation type="submission" date="2018-05" db="EMBL/GenBank/DDBJ databases">
        <authorList>
            <person name="Lanie J.A."/>
            <person name="Ng W.-L."/>
            <person name="Kazmierczak K.M."/>
            <person name="Andrzejewski T.M."/>
            <person name="Davidsen T.M."/>
            <person name="Wayne K.J."/>
            <person name="Tettelin H."/>
            <person name="Glass J.I."/>
            <person name="Rusch D."/>
            <person name="Podicherti R."/>
            <person name="Tsui H.-C.T."/>
            <person name="Winkler M.E."/>
        </authorList>
    </citation>
    <scope>NUCLEOTIDE SEQUENCE</scope>
</reference>
<organism evidence="1">
    <name type="scientific">marine metagenome</name>
    <dbReference type="NCBI Taxonomy" id="408172"/>
    <lineage>
        <taxon>unclassified sequences</taxon>
        <taxon>metagenomes</taxon>
        <taxon>ecological metagenomes</taxon>
    </lineage>
</organism>
<proteinExistence type="predicted"/>
<name>A0A383D443_9ZZZZ</name>
<evidence type="ECO:0000313" key="1">
    <source>
        <dbReference type="EMBL" id="SVE39025.1"/>
    </source>
</evidence>
<sequence length="36" mass="4262">MNKDKLLEDQFVLEDLEKTLDDNKVTSFENVEYQGL</sequence>
<dbReference type="EMBL" id="UINC01213997">
    <property type="protein sequence ID" value="SVE39025.1"/>
    <property type="molecule type" value="Genomic_DNA"/>
</dbReference>
<accession>A0A383D443</accession>